<keyword evidence="5" id="KW-1185">Reference proteome</keyword>
<dbReference type="PANTHER" id="PTHR43618:SF12">
    <property type="entry name" value="OXIDOREDUCTASE, SHORT-CHAIN DEHYDROGENASE_REDUCTASE FAMILY (AFU_ORTHOLOGUE AFUA_1G14540)"/>
    <property type="match status" value="1"/>
</dbReference>
<dbReference type="OrthoDB" id="294295at2759"/>
<evidence type="ECO:0000313" key="5">
    <source>
        <dbReference type="Proteomes" id="UP000193685"/>
    </source>
</evidence>
<evidence type="ECO:0000313" key="4">
    <source>
        <dbReference type="EMBL" id="ORY78619.1"/>
    </source>
</evidence>
<name>A0A1Y2F418_PROLT</name>
<dbReference type="EMBL" id="MCFI01000017">
    <property type="protein sequence ID" value="ORY78619.1"/>
    <property type="molecule type" value="Genomic_DNA"/>
</dbReference>
<dbReference type="PRINTS" id="PR00081">
    <property type="entry name" value="GDHRDH"/>
</dbReference>
<dbReference type="PANTHER" id="PTHR43618">
    <property type="entry name" value="7-ALPHA-HYDROXYSTEROID DEHYDROGENASE"/>
    <property type="match status" value="1"/>
</dbReference>
<dbReference type="InterPro" id="IPR036291">
    <property type="entry name" value="NAD(P)-bd_dom_sf"/>
</dbReference>
<evidence type="ECO:0000256" key="1">
    <source>
        <dbReference type="ARBA" id="ARBA00006484"/>
    </source>
</evidence>
<dbReference type="RefSeq" id="XP_040723500.1">
    <property type="nucleotide sequence ID" value="XM_040867986.1"/>
</dbReference>
<dbReference type="AlphaFoldDB" id="A0A1Y2F418"/>
<accession>A0A1Y2F418</accession>
<dbReference type="STRING" id="56484.A0A1Y2F418"/>
<evidence type="ECO:0000256" key="3">
    <source>
        <dbReference type="ARBA" id="ARBA00023002"/>
    </source>
</evidence>
<comment type="similarity">
    <text evidence="1">Belongs to the short-chain dehydrogenases/reductases (SDR) family.</text>
</comment>
<protein>
    <submittedName>
        <fullName evidence="4">Short-chain dehydrogenase/reductase SDR</fullName>
    </submittedName>
</protein>
<dbReference type="SUPFAM" id="SSF51735">
    <property type="entry name" value="NAD(P)-binding Rossmann-fold domains"/>
    <property type="match status" value="1"/>
</dbReference>
<sequence>MSYDYTGFKIEDIFSVKGKVALVTGGSSGLGLNMAHALVRNGCKVYVSSRKQKQCDAAVKELSAHGEAIAIACDASKVANIEALVAELTKREPNGIHICIANAGATWGHEFDTMPEEAYDKVMNLNVRSVFYTIQKMLPLLEKAGTAADPARVIATGSVAGVRVSGPTVTPYSTSKAAVHHMMRNLALALGPRHITCNSIAPGYFPSKMTAGTLSGREDEVSAGNPLGRLGLPLDIAAVALWLCGRGGQYVNGVTIPLDGGESLGAASKI</sequence>
<evidence type="ECO:0000256" key="2">
    <source>
        <dbReference type="ARBA" id="ARBA00022857"/>
    </source>
</evidence>
<dbReference type="InterPro" id="IPR002347">
    <property type="entry name" value="SDR_fam"/>
</dbReference>
<comment type="caution">
    <text evidence="4">The sequence shown here is derived from an EMBL/GenBank/DDBJ whole genome shotgun (WGS) entry which is preliminary data.</text>
</comment>
<dbReference type="Proteomes" id="UP000193685">
    <property type="component" value="Unassembled WGS sequence"/>
</dbReference>
<dbReference type="InterPro" id="IPR020904">
    <property type="entry name" value="Sc_DH/Rdtase_CS"/>
</dbReference>
<dbReference type="PROSITE" id="PS00061">
    <property type="entry name" value="ADH_SHORT"/>
    <property type="match status" value="1"/>
</dbReference>
<reference evidence="4 5" key="1">
    <citation type="submission" date="2016-07" db="EMBL/GenBank/DDBJ databases">
        <title>Pervasive Adenine N6-methylation of Active Genes in Fungi.</title>
        <authorList>
            <consortium name="DOE Joint Genome Institute"/>
            <person name="Mondo S.J."/>
            <person name="Dannebaum R.O."/>
            <person name="Kuo R.C."/>
            <person name="Labutti K."/>
            <person name="Haridas S."/>
            <person name="Kuo A."/>
            <person name="Salamov A."/>
            <person name="Ahrendt S.R."/>
            <person name="Lipzen A."/>
            <person name="Sullivan W."/>
            <person name="Andreopoulos W.B."/>
            <person name="Clum A."/>
            <person name="Lindquist E."/>
            <person name="Daum C."/>
            <person name="Ramamoorthy G.K."/>
            <person name="Gryganskyi A."/>
            <person name="Culley D."/>
            <person name="Magnuson J.K."/>
            <person name="James T.Y."/>
            <person name="O'Malley M.A."/>
            <person name="Stajich J.E."/>
            <person name="Spatafora J.W."/>
            <person name="Visel A."/>
            <person name="Grigoriev I.V."/>
        </authorList>
    </citation>
    <scope>NUCLEOTIDE SEQUENCE [LARGE SCALE GENOMIC DNA]</scope>
    <source>
        <strain evidence="4 5">12-1054</strain>
    </source>
</reference>
<keyword evidence="3" id="KW-0560">Oxidoreductase</keyword>
<organism evidence="4 5">
    <name type="scientific">Protomyces lactucae-debilis</name>
    <dbReference type="NCBI Taxonomy" id="2754530"/>
    <lineage>
        <taxon>Eukaryota</taxon>
        <taxon>Fungi</taxon>
        <taxon>Dikarya</taxon>
        <taxon>Ascomycota</taxon>
        <taxon>Taphrinomycotina</taxon>
        <taxon>Taphrinomycetes</taxon>
        <taxon>Taphrinales</taxon>
        <taxon>Protomycetaceae</taxon>
        <taxon>Protomyces</taxon>
    </lineage>
</organism>
<keyword evidence="2" id="KW-0521">NADP</keyword>
<dbReference type="FunFam" id="3.40.50.720:FF:000084">
    <property type="entry name" value="Short-chain dehydrogenase reductase"/>
    <property type="match status" value="1"/>
</dbReference>
<dbReference type="Gene3D" id="3.40.50.720">
    <property type="entry name" value="NAD(P)-binding Rossmann-like Domain"/>
    <property type="match status" value="1"/>
</dbReference>
<dbReference type="GeneID" id="63784585"/>
<dbReference type="InterPro" id="IPR052178">
    <property type="entry name" value="Sec_Metab_Biosynth_SDR"/>
</dbReference>
<gene>
    <name evidence="4" type="ORF">BCR37DRAFT_350214</name>
</gene>
<dbReference type="OMA" id="DQTDDDW"/>
<dbReference type="GO" id="GO:0016491">
    <property type="term" value="F:oxidoreductase activity"/>
    <property type="evidence" value="ECO:0007669"/>
    <property type="project" value="UniProtKB-KW"/>
</dbReference>
<dbReference type="Pfam" id="PF13561">
    <property type="entry name" value="adh_short_C2"/>
    <property type="match status" value="1"/>
</dbReference>
<proteinExistence type="inferred from homology"/>